<sequence length="614" mass="66598">MSTDRVLGMDRPIPRRDLLQGAAGFTLTAGAARAEAPYPPLLQGLRGSQPGSFEAAHARAAGAPVPAPQDDPERWDLVVIGAGISGLAAAVFWREARPGARVLILDAHDDVGGHARRNEYRHGRRTLLMNGGTMLIDSPRPYSAVADGLLRRLGVDPVRLSKRHADPGFWQRQGLGRGVFLDRESFGADCLLRGVGRRPWADLLRGSPLPARAQADIARLFEAEIDYLPGKTSAEKKALLVRTSYRDYLARIARIDPAALPFFQTMSHGEWGVGADAVSALDVWALDFPGFKGLKLAPGAAPGMGYTAAGYADGGSYSFHFPDGNASIARLLLRRLIPAALPGRDAEDVVLARADYAALDREGAPVRLRLESTALRVTNAAPGVEVTYVCRGEARRVVAGACVLACWGVMIPHLCPDLPPPQAEALRSQVKVPLVYASVLLRNWQAFRRLGLYEIEAPGSTWTGLRLDWKTRIGGYDSIRGPEEPVLLFLSRVPTAPGLDERSQHRIGRAELLATSFEAYERSLRDQLQRMLGAGGFEAARDILGITVNRWPHGYAYEYNPLFDPDYPPGEAPHEIGRRRVGRIAIANSDAGAAAYTDSAIDQAWRAVGELMGV</sequence>
<gene>
    <name evidence="1" type="ORF">Q7A36_27265</name>
</gene>
<dbReference type="SUPFAM" id="SSF51905">
    <property type="entry name" value="FAD/NAD(P)-binding domain"/>
    <property type="match status" value="1"/>
</dbReference>
<organism evidence="1 2">
    <name type="scientific">Paracraurococcus lichenis</name>
    <dbReference type="NCBI Taxonomy" id="3064888"/>
    <lineage>
        <taxon>Bacteria</taxon>
        <taxon>Pseudomonadati</taxon>
        <taxon>Pseudomonadota</taxon>
        <taxon>Alphaproteobacteria</taxon>
        <taxon>Acetobacterales</taxon>
        <taxon>Roseomonadaceae</taxon>
        <taxon>Paracraurococcus</taxon>
    </lineage>
</organism>
<proteinExistence type="predicted"/>
<keyword evidence="2" id="KW-1185">Reference proteome</keyword>
<dbReference type="Proteomes" id="UP001243009">
    <property type="component" value="Unassembled WGS sequence"/>
</dbReference>
<evidence type="ECO:0000313" key="2">
    <source>
        <dbReference type="Proteomes" id="UP001243009"/>
    </source>
</evidence>
<reference evidence="1 2" key="1">
    <citation type="submission" date="2023-08" db="EMBL/GenBank/DDBJ databases">
        <title>The draft genome sequence of Paracraurococcus sp. LOR1-02.</title>
        <authorList>
            <person name="Kingkaew E."/>
            <person name="Tanasupawat S."/>
        </authorList>
    </citation>
    <scope>NUCLEOTIDE SEQUENCE [LARGE SCALE GENOMIC DNA]</scope>
    <source>
        <strain evidence="1 2">LOR1-02</strain>
    </source>
</reference>
<evidence type="ECO:0000313" key="1">
    <source>
        <dbReference type="EMBL" id="MDO9712073.1"/>
    </source>
</evidence>
<accession>A0ABT9E7Y8</accession>
<name>A0ABT9E7Y8_9PROT</name>
<comment type="caution">
    <text evidence="1">The sequence shown here is derived from an EMBL/GenBank/DDBJ whole genome shotgun (WGS) entry which is preliminary data.</text>
</comment>
<dbReference type="InterPro" id="IPR036188">
    <property type="entry name" value="FAD/NAD-bd_sf"/>
</dbReference>
<dbReference type="Gene3D" id="3.50.50.60">
    <property type="entry name" value="FAD/NAD(P)-binding domain"/>
    <property type="match status" value="1"/>
</dbReference>
<protein>
    <submittedName>
        <fullName evidence="1">NAD(P)-binding protein</fullName>
    </submittedName>
</protein>
<dbReference type="InterPro" id="IPR006311">
    <property type="entry name" value="TAT_signal"/>
</dbReference>
<dbReference type="EMBL" id="JAUTWS010000039">
    <property type="protein sequence ID" value="MDO9712073.1"/>
    <property type="molecule type" value="Genomic_DNA"/>
</dbReference>
<dbReference type="Pfam" id="PF13450">
    <property type="entry name" value="NAD_binding_8"/>
    <property type="match status" value="1"/>
</dbReference>
<dbReference type="RefSeq" id="WP_305106930.1">
    <property type="nucleotide sequence ID" value="NZ_JAUTWS010000039.1"/>
</dbReference>
<dbReference type="PROSITE" id="PS51318">
    <property type="entry name" value="TAT"/>
    <property type="match status" value="1"/>
</dbReference>